<keyword evidence="1" id="KW-0175">Coiled coil</keyword>
<organism evidence="3 4">
    <name type="scientific">Candidatus Kuenenbacteria bacterium HGW-Kuenenbacteria-1</name>
    <dbReference type="NCBI Taxonomy" id="2013812"/>
    <lineage>
        <taxon>Bacteria</taxon>
        <taxon>Candidatus Kueneniibacteriota</taxon>
    </lineage>
</organism>
<reference evidence="3 4" key="1">
    <citation type="journal article" date="2017" name="ISME J.">
        <title>Potential for microbial H2 and metal transformations associated with novel bacteria and archaea in deep terrestrial subsurface sediments.</title>
        <authorList>
            <person name="Hernsdorf A.W."/>
            <person name="Amano Y."/>
            <person name="Miyakawa K."/>
            <person name="Ise K."/>
            <person name="Suzuki Y."/>
            <person name="Anantharaman K."/>
            <person name="Probst A."/>
            <person name="Burstein D."/>
            <person name="Thomas B.C."/>
            <person name="Banfield J.F."/>
        </authorList>
    </citation>
    <scope>NUCLEOTIDE SEQUENCE [LARGE SCALE GENOMIC DNA]</scope>
    <source>
        <strain evidence="3">HGW-Kuenenbacteria-1</strain>
    </source>
</reference>
<evidence type="ECO:0008006" key="5">
    <source>
        <dbReference type="Google" id="ProtNLM"/>
    </source>
</evidence>
<dbReference type="InterPro" id="IPR011042">
    <property type="entry name" value="6-blade_b-propeller_TolB-like"/>
</dbReference>
<feature type="transmembrane region" description="Helical" evidence="2">
    <location>
        <begin position="281"/>
        <end position="297"/>
    </location>
</feature>
<keyword evidence="2" id="KW-0472">Membrane</keyword>
<protein>
    <recommendedName>
        <fullName evidence="5">PPM-type phosphatase domain-containing protein</fullName>
    </recommendedName>
</protein>
<evidence type="ECO:0000313" key="3">
    <source>
        <dbReference type="EMBL" id="PKL72670.1"/>
    </source>
</evidence>
<accession>A0A2N1UP93</accession>
<feature type="transmembrane region" description="Helical" evidence="2">
    <location>
        <begin position="364"/>
        <end position="384"/>
    </location>
</feature>
<feature type="coiled-coil region" evidence="1">
    <location>
        <begin position="386"/>
        <end position="464"/>
    </location>
</feature>
<evidence type="ECO:0000313" key="4">
    <source>
        <dbReference type="Proteomes" id="UP000233414"/>
    </source>
</evidence>
<dbReference type="SUPFAM" id="SSF63825">
    <property type="entry name" value="YWTD domain"/>
    <property type="match status" value="1"/>
</dbReference>
<evidence type="ECO:0000256" key="1">
    <source>
        <dbReference type="SAM" id="Coils"/>
    </source>
</evidence>
<dbReference type="Gene3D" id="2.120.10.30">
    <property type="entry name" value="TolB, C-terminal domain"/>
    <property type="match status" value="1"/>
</dbReference>
<name>A0A2N1UP93_9BACT</name>
<gene>
    <name evidence="3" type="ORF">CVV26_00160</name>
</gene>
<dbReference type="EMBL" id="PGYQ01000001">
    <property type="protein sequence ID" value="PKL72670.1"/>
    <property type="molecule type" value="Genomic_DNA"/>
</dbReference>
<sequence length="725" mass="84765">MFNAKDSKNNIQVASFLINDPKLTEIWGNVYIVEPSNERERKRGQLIILAALSDFSSQNPQKEIIERIIKEIQTNYYSSNINKEELNIEEIFEATLQKANQEFAKIIRVSQSNWFKKINILVAVVKNEFIYFAQIGSLFSAFLIYEDKIIDIIEKVRVNNISINPLKLFSSITNGSISTNNNIFFTSSGIFDLISSEKIKKIINNWEANSAISKFQNLLSNSKIKNILAGVIIKNVSSDKKNIIENIELIPTNNPLFDLAKQKEKTDRILRASFFSKIQKKLLNLFSHCISCLFYFFKKIFIHSKRKFYIQNRIDSSVKRQEIPKEISNISTFPKKRNLLFISHSPFVLKWINKFRSLSYFSKILFIIFLILALFFISSLIWLARKQSNDNEIKKNNQLIEKIENKQNAVGAALIYKDEEKAKKNLEEILKLSKELPKDSPENLAKLQKIQKETEIQLNKLRNIISIDNPLIIADLNLLDFKNKNFNLVLLNQQLYFYNQDNSIFKFDSKEKKIFFVFNNLQENKQFENAKQYDKNSILFYYNTNELAKFNVLNKDLKLMGIKLPIKTNKIKDFVVYSQKIYSLDSENNQIYKYNSTQTEKSNWIKDEQINLNEGVSLAIDGSIYVLKSNGEILKFLQGKKQEFALKNLEPALENPTKIWTDFNSKYIYILEPSTKRIIISDKQGKVQKQYTSEKFIKLQNFVVDEEKNKLYILADNKVYELKIE</sequence>
<keyword evidence="2" id="KW-1133">Transmembrane helix</keyword>
<proteinExistence type="predicted"/>
<dbReference type="Proteomes" id="UP000233414">
    <property type="component" value="Unassembled WGS sequence"/>
</dbReference>
<dbReference type="AlphaFoldDB" id="A0A2N1UP93"/>
<comment type="caution">
    <text evidence="3">The sequence shown here is derived from an EMBL/GenBank/DDBJ whole genome shotgun (WGS) entry which is preliminary data.</text>
</comment>
<keyword evidence="2" id="KW-0812">Transmembrane</keyword>
<evidence type="ECO:0000256" key="2">
    <source>
        <dbReference type="SAM" id="Phobius"/>
    </source>
</evidence>